<keyword evidence="8" id="KW-0223">Dioxygenase</keyword>
<comment type="caution">
    <text evidence="8">The sequence shown here is derived from an EMBL/GenBank/DDBJ whole genome shotgun (WGS) entry which is preliminary data.</text>
</comment>
<comment type="similarity">
    <text evidence="2">Belongs to the DODA-type extradiol aromatic ring-opening dioxygenase family.</text>
</comment>
<dbReference type="PIRSF" id="PIRSF006157">
    <property type="entry name" value="Doxgns_DODA"/>
    <property type="match status" value="1"/>
</dbReference>
<dbReference type="SUPFAM" id="SSF53213">
    <property type="entry name" value="LigB-like"/>
    <property type="match status" value="1"/>
</dbReference>
<feature type="domain" description="Extradiol ring-cleavage dioxygenase class III enzyme subunit B" evidence="7">
    <location>
        <begin position="33"/>
        <end position="287"/>
    </location>
</feature>
<feature type="signal peptide" evidence="6">
    <location>
        <begin position="1"/>
        <end position="21"/>
    </location>
</feature>
<organism evidence="8 9">
    <name type="scientific">Beauveria brongniartii RCEF 3172</name>
    <dbReference type="NCBI Taxonomy" id="1081107"/>
    <lineage>
        <taxon>Eukaryota</taxon>
        <taxon>Fungi</taxon>
        <taxon>Dikarya</taxon>
        <taxon>Ascomycota</taxon>
        <taxon>Pezizomycotina</taxon>
        <taxon>Sordariomycetes</taxon>
        <taxon>Hypocreomycetidae</taxon>
        <taxon>Hypocreales</taxon>
        <taxon>Cordycipitaceae</taxon>
        <taxon>Beauveria</taxon>
        <taxon>Beauveria brongniartii</taxon>
    </lineage>
</organism>
<evidence type="ECO:0000313" key="9">
    <source>
        <dbReference type="Proteomes" id="UP000076863"/>
    </source>
</evidence>
<evidence type="ECO:0000256" key="5">
    <source>
        <dbReference type="ARBA" id="ARBA00023002"/>
    </source>
</evidence>
<feature type="chain" id="PRO_5007887637" evidence="6">
    <location>
        <begin position="22"/>
        <end position="315"/>
    </location>
</feature>
<evidence type="ECO:0000256" key="4">
    <source>
        <dbReference type="ARBA" id="ARBA00022833"/>
    </source>
</evidence>
<gene>
    <name evidence="8" type="ORF">BBO_02310</name>
</gene>
<reference evidence="8 9" key="1">
    <citation type="journal article" date="2016" name="Genome Biol. Evol.">
        <title>Divergent and convergent evolution of fungal pathogenicity.</title>
        <authorList>
            <person name="Shang Y."/>
            <person name="Xiao G."/>
            <person name="Zheng P."/>
            <person name="Cen K."/>
            <person name="Zhan S."/>
            <person name="Wang C."/>
        </authorList>
    </citation>
    <scope>NUCLEOTIDE SEQUENCE [LARGE SCALE GENOMIC DNA]</scope>
    <source>
        <strain evidence="8 9">RCEF 3172</strain>
    </source>
</reference>
<keyword evidence="4" id="KW-0862">Zinc</keyword>
<sequence length="315" mass="34372">MDLFWLVLALAIPFTLRFFRAAPKMPVGPVIALSHGGGPMPLLNDPGHKTIIASLRNRVPEILRLSSPDHRPSAIILVTAHWTTRHPSISSGPSPPLLYDYYGFPLETYDVSYPAPGSPALAARVFEAMAAEGLSPTLDATRGWDHGVFVPLKLAVPDADIPIVQVSVLQSEDPEQHLRMGRALAALRDDNVAIVGSGFASFHNLAIMQSLRGFGSKSLDPKWLAFKERTDEWNAAVTDAVTAANETERADKVARWRELPFADVMHPPRGGEHFLPLIVCAGAARKEDGPGKTYKDEYMGVDIFTYYWGAPAVTA</sequence>
<dbReference type="Pfam" id="PF02900">
    <property type="entry name" value="LigB"/>
    <property type="match status" value="1"/>
</dbReference>
<dbReference type="OrthoDB" id="7396853at2759"/>
<dbReference type="GO" id="GO:0008198">
    <property type="term" value="F:ferrous iron binding"/>
    <property type="evidence" value="ECO:0007669"/>
    <property type="project" value="InterPro"/>
</dbReference>
<evidence type="ECO:0000256" key="3">
    <source>
        <dbReference type="ARBA" id="ARBA00022723"/>
    </source>
</evidence>
<dbReference type="GO" id="GO:0016702">
    <property type="term" value="F:oxidoreductase activity, acting on single donors with incorporation of molecular oxygen, incorporation of two atoms of oxygen"/>
    <property type="evidence" value="ECO:0007669"/>
    <property type="project" value="UniProtKB-ARBA"/>
</dbReference>
<dbReference type="InterPro" id="IPR014436">
    <property type="entry name" value="Extradiol_dOase_DODA"/>
</dbReference>
<evidence type="ECO:0000313" key="8">
    <source>
        <dbReference type="EMBL" id="OAA48041.1"/>
    </source>
</evidence>
<keyword evidence="5" id="KW-0560">Oxidoreductase</keyword>
<keyword evidence="9" id="KW-1185">Reference proteome</keyword>
<dbReference type="GO" id="GO:0008270">
    <property type="term" value="F:zinc ion binding"/>
    <property type="evidence" value="ECO:0007669"/>
    <property type="project" value="InterPro"/>
</dbReference>
<evidence type="ECO:0000256" key="6">
    <source>
        <dbReference type="SAM" id="SignalP"/>
    </source>
</evidence>
<dbReference type="Proteomes" id="UP000076863">
    <property type="component" value="Unassembled WGS sequence"/>
</dbReference>
<dbReference type="EMBL" id="AZHA01000005">
    <property type="protein sequence ID" value="OAA48041.1"/>
    <property type="molecule type" value="Genomic_DNA"/>
</dbReference>
<dbReference type="CDD" id="cd07363">
    <property type="entry name" value="45_DOPA_Dioxygenase"/>
    <property type="match status" value="1"/>
</dbReference>
<accession>A0A167HL29</accession>
<keyword evidence="6" id="KW-0732">Signal</keyword>
<name>A0A167HL29_9HYPO</name>
<dbReference type="PANTHER" id="PTHR30096:SF0">
    <property type="entry name" value="4,5-DOPA DIOXYGENASE EXTRADIOL-LIKE PROTEIN"/>
    <property type="match status" value="1"/>
</dbReference>
<protein>
    <submittedName>
        <fullName evidence="8">Extradiol ring-cleavage dioxygenase, class III enzyme, subunit B</fullName>
    </submittedName>
</protein>
<dbReference type="Gene3D" id="3.40.830.10">
    <property type="entry name" value="LigB-like"/>
    <property type="match status" value="1"/>
</dbReference>
<dbReference type="PANTHER" id="PTHR30096">
    <property type="entry name" value="4,5-DOPA DIOXYGENASE EXTRADIOL-LIKE PROTEIN"/>
    <property type="match status" value="1"/>
</dbReference>
<keyword evidence="3" id="KW-0479">Metal-binding</keyword>
<proteinExistence type="inferred from homology"/>
<evidence type="ECO:0000256" key="1">
    <source>
        <dbReference type="ARBA" id="ARBA00001947"/>
    </source>
</evidence>
<dbReference type="AlphaFoldDB" id="A0A167HL29"/>
<dbReference type="InterPro" id="IPR004183">
    <property type="entry name" value="Xdiol_dOase_suB"/>
</dbReference>
<evidence type="ECO:0000256" key="2">
    <source>
        <dbReference type="ARBA" id="ARBA00007581"/>
    </source>
</evidence>
<comment type="cofactor">
    <cofactor evidence="1">
        <name>Zn(2+)</name>
        <dbReference type="ChEBI" id="CHEBI:29105"/>
    </cofactor>
</comment>
<evidence type="ECO:0000259" key="7">
    <source>
        <dbReference type="Pfam" id="PF02900"/>
    </source>
</evidence>